<evidence type="ECO:0000256" key="4">
    <source>
        <dbReference type="ARBA" id="ARBA00022694"/>
    </source>
</evidence>
<comment type="caution">
    <text evidence="8">Lacks conserved residue(s) required for the propagation of feature annotation.</text>
</comment>
<dbReference type="OrthoDB" id="9807403at2"/>
<dbReference type="InterPro" id="IPR012795">
    <property type="entry name" value="tRNA_Ile_lys_synt_N"/>
</dbReference>
<organism evidence="10 11">
    <name type="scientific">Staphylococcus gallinarum</name>
    <dbReference type="NCBI Taxonomy" id="1293"/>
    <lineage>
        <taxon>Bacteria</taxon>
        <taxon>Bacillati</taxon>
        <taxon>Bacillota</taxon>
        <taxon>Bacilli</taxon>
        <taxon>Bacillales</taxon>
        <taxon>Staphylococcaceae</taxon>
        <taxon>Staphylococcus</taxon>
    </lineage>
</organism>
<dbReference type="GO" id="GO:0005737">
    <property type="term" value="C:cytoplasm"/>
    <property type="evidence" value="ECO:0007669"/>
    <property type="project" value="UniProtKB-SubCell"/>
</dbReference>
<dbReference type="CDD" id="cd01992">
    <property type="entry name" value="TilS_N"/>
    <property type="match status" value="1"/>
</dbReference>
<dbReference type="Pfam" id="PF01171">
    <property type="entry name" value="ATP_bind_3"/>
    <property type="match status" value="1"/>
</dbReference>
<dbReference type="SUPFAM" id="SSF56037">
    <property type="entry name" value="PheT/TilS domain"/>
    <property type="match status" value="1"/>
</dbReference>
<dbReference type="GO" id="GO:0032267">
    <property type="term" value="F:tRNA(Ile)-lysidine synthase activity"/>
    <property type="evidence" value="ECO:0007669"/>
    <property type="project" value="UniProtKB-EC"/>
</dbReference>
<keyword evidence="3 8" id="KW-0436">Ligase</keyword>
<dbReference type="SMART" id="SM00977">
    <property type="entry name" value="TilS_C"/>
    <property type="match status" value="1"/>
</dbReference>
<keyword evidence="6" id="KW-0067">ATP-binding</keyword>
<gene>
    <name evidence="8 10" type="primary">tilS</name>
    <name evidence="10" type="ORF">BUZ14_12910</name>
</gene>
<evidence type="ECO:0000313" key="11">
    <source>
        <dbReference type="Proteomes" id="UP000265541"/>
    </source>
</evidence>
<feature type="domain" description="Lysidine-tRNA(Ile) synthetase C-terminal" evidence="9">
    <location>
        <begin position="356"/>
        <end position="423"/>
    </location>
</feature>
<proteinExistence type="inferred from homology"/>
<comment type="subcellular location">
    <subcellularLocation>
        <location evidence="1 8">Cytoplasm</location>
    </subcellularLocation>
</comment>
<dbReference type="GO" id="GO:0005524">
    <property type="term" value="F:ATP binding"/>
    <property type="evidence" value="ECO:0007669"/>
    <property type="project" value="UniProtKB-KW"/>
</dbReference>
<reference evidence="10 11" key="1">
    <citation type="journal article" date="2016" name="Front. Microbiol.">
        <title>Comprehensive Phylogenetic Analysis of Bovine Non-aureus Staphylococci Species Based on Whole-Genome Sequencing.</title>
        <authorList>
            <person name="Naushad S."/>
            <person name="Barkema H.W."/>
            <person name="Luby C."/>
            <person name="Condas L.A."/>
            <person name="Nobrega D.B."/>
            <person name="Carson D.A."/>
            <person name="De Buck J."/>
        </authorList>
    </citation>
    <scope>NUCLEOTIDE SEQUENCE [LARGE SCALE GENOMIC DNA]</scope>
    <source>
        <strain evidence="10 11">SNUC 4781</strain>
    </source>
</reference>
<evidence type="ECO:0000256" key="5">
    <source>
        <dbReference type="ARBA" id="ARBA00022741"/>
    </source>
</evidence>
<evidence type="ECO:0000256" key="3">
    <source>
        <dbReference type="ARBA" id="ARBA00022598"/>
    </source>
</evidence>
<evidence type="ECO:0000256" key="7">
    <source>
        <dbReference type="ARBA" id="ARBA00048539"/>
    </source>
</evidence>
<dbReference type="InterPro" id="IPR014729">
    <property type="entry name" value="Rossmann-like_a/b/a_fold"/>
</dbReference>
<dbReference type="Gene3D" id="3.40.50.620">
    <property type="entry name" value="HUPs"/>
    <property type="match status" value="1"/>
</dbReference>
<evidence type="ECO:0000256" key="8">
    <source>
        <dbReference type="HAMAP-Rule" id="MF_01161"/>
    </source>
</evidence>
<protein>
    <recommendedName>
        <fullName evidence="8">tRNA(Ile)-lysidine synthase</fullName>
        <ecNumber evidence="8">6.3.4.19</ecNumber>
    </recommendedName>
    <alternativeName>
        <fullName evidence="8">tRNA(Ile)-2-lysyl-cytidine synthase</fullName>
    </alternativeName>
    <alternativeName>
        <fullName evidence="8">tRNA(Ile)-lysidine synthetase</fullName>
    </alternativeName>
</protein>
<accession>A0A3A0VTS3</accession>
<comment type="catalytic activity">
    <reaction evidence="7 8">
        <text>cytidine(34) in tRNA(Ile2) + L-lysine + ATP = lysidine(34) in tRNA(Ile2) + AMP + diphosphate + H(+)</text>
        <dbReference type="Rhea" id="RHEA:43744"/>
        <dbReference type="Rhea" id="RHEA-COMP:10625"/>
        <dbReference type="Rhea" id="RHEA-COMP:10670"/>
        <dbReference type="ChEBI" id="CHEBI:15378"/>
        <dbReference type="ChEBI" id="CHEBI:30616"/>
        <dbReference type="ChEBI" id="CHEBI:32551"/>
        <dbReference type="ChEBI" id="CHEBI:33019"/>
        <dbReference type="ChEBI" id="CHEBI:82748"/>
        <dbReference type="ChEBI" id="CHEBI:83665"/>
        <dbReference type="ChEBI" id="CHEBI:456215"/>
        <dbReference type="EC" id="6.3.4.19"/>
    </reaction>
</comment>
<evidence type="ECO:0000256" key="2">
    <source>
        <dbReference type="ARBA" id="ARBA00022490"/>
    </source>
</evidence>
<keyword evidence="2 8" id="KW-0963">Cytoplasm</keyword>
<dbReference type="InterPro" id="IPR012796">
    <property type="entry name" value="Lysidine-tRNA-synth_C"/>
</dbReference>
<dbReference type="AlphaFoldDB" id="A0A3A0VTS3"/>
<name>A0A3A0VTS3_STAGA</name>
<dbReference type="Proteomes" id="UP000265541">
    <property type="component" value="Unassembled WGS sequence"/>
</dbReference>
<dbReference type="Pfam" id="PF11734">
    <property type="entry name" value="TilS_C"/>
    <property type="match status" value="1"/>
</dbReference>
<dbReference type="InterPro" id="IPR012094">
    <property type="entry name" value="tRNA_Ile_lys_synt"/>
</dbReference>
<keyword evidence="5" id="KW-0547">Nucleotide-binding</keyword>
<comment type="similarity">
    <text evidence="8">Belongs to the tRNA(Ile)-lysidine synthase family.</text>
</comment>
<evidence type="ECO:0000256" key="6">
    <source>
        <dbReference type="ARBA" id="ARBA00022840"/>
    </source>
</evidence>
<keyword evidence="4 8" id="KW-0819">tRNA processing</keyword>
<dbReference type="NCBIfam" id="TIGR02433">
    <property type="entry name" value="lysidine_TilS_C"/>
    <property type="match status" value="1"/>
</dbReference>
<comment type="function">
    <text evidence="8">Ligates lysine onto the cytidine present at position 34 of the AUA codon-specific tRNA(Ile) that contains the anticodon CAU, in an ATP-dependent manner. Cytidine is converted to lysidine, thus changing the amino acid specificity of the tRNA from methionine to isoleucine.</text>
</comment>
<sequence length="429" mass="50309">MEVNTQAWHSNSHIVLAISTGVDSMVLLHQLLTNYHHTYSKLTCLHVNHGIRTAAEAEMQFIQQYCEQHEIELFVHNLDLSHVIAVGNSIENEARTLRYSWFDKMMEELEADVLLTAHHLDDQIETIFYRIMTGRSTRSKLGMDYCIHRKTYELVKPLLSVTKAEIRAYQSERQVPYFEDETNTDNKYVRNDIRNRLLPAINDNMQLSTQQLLKLKTWHDEQLDVIHQEADHFILNKVINESDNNEIYFSRSDFLKLRHTVKIVVLDKFVEKLALEQPISEKMYESWLTQIASNHAQCTLYTTDKWIIHIAYDKFILMANYEQVLSQIKVNQPGTYTFGRYNIQLKDDLPPDNYPLTIRIRQVGDKYELNSSVGHKKVSRLFIDEKIRQRQRDEMPVVVTADDEIIAVGTLFLKQKYNELISISNMGEE</sequence>
<dbReference type="RefSeq" id="WP_119486256.1">
    <property type="nucleotide sequence ID" value="NZ_QYJN01000009.1"/>
</dbReference>
<dbReference type="EC" id="6.3.4.19" evidence="8"/>
<comment type="caution">
    <text evidence="10">The sequence shown here is derived from an EMBL/GenBank/DDBJ whole genome shotgun (WGS) entry which is preliminary data.</text>
</comment>
<evidence type="ECO:0000259" key="9">
    <source>
        <dbReference type="SMART" id="SM00977"/>
    </source>
</evidence>
<evidence type="ECO:0000313" key="10">
    <source>
        <dbReference type="EMBL" id="RIP32681.1"/>
    </source>
</evidence>
<evidence type="ECO:0000256" key="1">
    <source>
        <dbReference type="ARBA" id="ARBA00004496"/>
    </source>
</evidence>
<dbReference type="InterPro" id="IPR011063">
    <property type="entry name" value="TilS/TtcA_N"/>
</dbReference>
<dbReference type="HAMAP" id="MF_01161">
    <property type="entry name" value="tRNA_Ile_lys_synt"/>
    <property type="match status" value="1"/>
</dbReference>
<dbReference type="GO" id="GO:0006400">
    <property type="term" value="P:tRNA modification"/>
    <property type="evidence" value="ECO:0007669"/>
    <property type="project" value="UniProtKB-UniRule"/>
</dbReference>
<dbReference type="SUPFAM" id="SSF52402">
    <property type="entry name" value="Adenine nucleotide alpha hydrolases-like"/>
    <property type="match status" value="1"/>
</dbReference>
<dbReference type="NCBIfam" id="TIGR02432">
    <property type="entry name" value="lysidine_TilS_N"/>
    <property type="match status" value="1"/>
</dbReference>
<dbReference type="PANTHER" id="PTHR43033">
    <property type="entry name" value="TRNA(ILE)-LYSIDINE SYNTHASE-RELATED"/>
    <property type="match status" value="1"/>
</dbReference>
<dbReference type="PANTHER" id="PTHR43033:SF1">
    <property type="entry name" value="TRNA(ILE)-LYSIDINE SYNTHASE-RELATED"/>
    <property type="match status" value="1"/>
</dbReference>
<dbReference type="EMBL" id="QYJN01000009">
    <property type="protein sequence ID" value="RIP32681.1"/>
    <property type="molecule type" value="Genomic_DNA"/>
</dbReference>